<evidence type="ECO:0000256" key="13">
    <source>
        <dbReference type="SAM" id="Phobius"/>
    </source>
</evidence>
<keyword evidence="5 13" id="KW-0812">Transmembrane</keyword>
<dbReference type="PROSITE" id="PS50035">
    <property type="entry name" value="PLD"/>
    <property type="match status" value="2"/>
</dbReference>
<evidence type="ECO:0000256" key="11">
    <source>
        <dbReference type="ARBA" id="ARBA00023264"/>
    </source>
</evidence>
<name>A0A7W4URC0_9MICO</name>
<dbReference type="GO" id="GO:0008808">
    <property type="term" value="F:cardiolipin synthase activity"/>
    <property type="evidence" value="ECO:0007669"/>
    <property type="project" value="UniProtKB-UniRule"/>
</dbReference>
<evidence type="ECO:0000256" key="12">
    <source>
        <dbReference type="NCBIfam" id="TIGR04265"/>
    </source>
</evidence>
<feature type="transmembrane region" description="Helical" evidence="13">
    <location>
        <begin position="30"/>
        <end position="51"/>
    </location>
</feature>
<comment type="subcellular location">
    <subcellularLocation>
        <location evidence="1">Cell membrane</location>
        <topology evidence="1">Multi-pass membrane protein</topology>
    </subcellularLocation>
</comment>
<gene>
    <name evidence="15" type="ORF">FHX72_003357</name>
</gene>
<evidence type="ECO:0000256" key="8">
    <source>
        <dbReference type="ARBA" id="ARBA00023098"/>
    </source>
</evidence>
<evidence type="ECO:0000256" key="10">
    <source>
        <dbReference type="ARBA" id="ARBA00023209"/>
    </source>
</evidence>
<keyword evidence="7 13" id="KW-1133">Transmembrane helix</keyword>
<dbReference type="EMBL" id="JACHWJ010000005">
    <property type="protein sequence ID" value="MBB2959205.1"/>
    <property type="molecule type" value="Genomic_DNA"/>
</dbReference>
<dbReference type="GO" id="GO:0032049">
    <property type="term" value="P:cardiolipin biosynthetic process"/>
    <property type="evidence" value="ECO:0007669"/>
    <property type="project" value="UniProtKB-UniRule"/>
</dbReference>
<keyword evidence="6" id="KW-0677">Repeat</keyword>
<keyword evidence="11" id="KW-1208">Phospholipid metabolism</keyword>
<sequence length="523" mass="59605">MPPGVARTGYDPSAAAGALMPWYPELGLTGFWLAAVATFYVLIVVTALVVIPRNRRPTTALAWIITIILIPYLGVILFFLFGTNQLPTRRRRMQAQVDGIIRDATDQIAPADRVITSPSWFEQVTKLGEHLTAIPLADGNRLELHGTYNRAIRRMANEIDEAESYVNVLFYAMSHDDATAPFFDALERAVQRGVTVRVLFDHIGSMRYRGYKKMKHHLTEIGADWHRMLSLYPWEGGLQRVDLRNHRKLLVVDGRVAYLGSQNLISRDYHRGPKPGSDSLKWKDLMLRMEGPMVTGVNAVFISDWYAETEELLTGVFEDDPVTPEPDEAEADVEAGDQHDVFPCQLVPSGPGYENENNLRLFNQLLYAARERIVIVSPYFVPDDSLMYAITTAVQRGVSVELFVGEIADQFFVFHAQRSYYEALLRAGVKIMLYRRPYILHSKHITFDDSVTLIGSSNMDMRSFTLNAELMLMVHGEEFVNRMREVENGYRQRSFELTLEEWRQRPILTRALDNVARLTSVIQ</sequence>
<keyword evidence="16" id="KW-1185">Reference proteome</keyword>
<dbReference type="PANTHER" id="PTHR21248:SF22">
    <property type="entry name" value="PHOSPHOLIPASE D"/>
    <property type="match status" value="1"/>
</dbReference>
<feature type="domain" description="PLD phosphodiesterase" evidence="14">
    <location>
        <begin position="436"/>
        <end position="463"/>
    </location>
</feature>
<evidence type="ECO:0000256" key="7">
    <source>
        <dbReference type="ARBA" id="ARBA00022989"/>
    </source>
</evidence>
<keyword evidence="2" id="KW-1003">Cell membrane</keyword>
<evidence type="ECO:0000313" key="16">
    <source>
        <dbReference type="Proteomes" id="UP000545286"/>
    </source>
</evidence>
<keyword evidence="3" id="KW-0444">Lipid biosynthesis</keyword>
<evidence type="ECO:0000313" key="15">
    <source>
        <dbReference type="EMBL" id="MBB2959205.1"/>
    </source>
</evidence>
<organism evidence="15 16">
    <name type="scientific">Pseudoclavibacter helvolus</name>
    <dbReference type="NCBI Taxonomy" id="255205"/>
    <lineage>
        <taxon>Bacteria</taxon>
        <taxon>Bacillati</taxon>
        <taxon>Actinomycetota</taxon>
        <taxon>Actinomycetes</taxon>
        <taxon>Micrococcales</taxon>
        <taxon>Microbacteriaceae</taxon>
        <taxon>Pseudoclavibacter</taxon>
    </lineage>
</organism>
<keyword evidence="10" id="KW-0594">Phospholipid biosynthesis</keyword>
<proteinExistence type="predicted"/>
<dbReference type="Pfam" id="PF13396">
    <property type="entry name" value="PLDc_N"/>
    <property type="match status" value="1"/>
</dbReference>
<dbReference type="Gene3D" id="3.30.870.10">
    <property type="entry name" value="Endonuclease Chain A"/>
    <property type="match status" value="2"/>
</dbReference>
<dbReference type="Pfam" id="PF13091">
    <property type="entry name" value="PLDc_2"/>
    <property type="match status" value="2"/>
</dbReference>
<dbReference type="InterPro" id="IPR022924">
    <property type="entry name" value="Cardiolipin_synthase"/>
</dbReference>
<dbReference type="SMART" id="SM00155">
    <property type="entry name" value="PLDc"/>
    <property type="match status" value="2"/>
</dbReference>
<evidence type="ECO:0000256" key="3">
    <source>
        <dbReference type="ARBA" id="ARBA00022516"/>
    </source>
</evidence>
<reference evidence="15 16" key="1">
    <citation type="submission" date="2020-08" db="EMBL/GenBank/DDBJ databases">
        <title>Sequencing the genomes of 1000 actinobacteria strains.</title>
        <authorList>
            <person name="Klenk H.-P."/>
        </authorList>
    </citation>
    <scope>NUCLEOTIDE SEQUENCE [LARGE SCALE GENOMIC DNA]</scope>
    <source>
        <strain evidence="15 16">DSM 20419</strain>
    </source>
</reference>
<dbReference type="InterPro" id="IPR027379">
    <property type="entry name" value="CLS_N"/>
</dbReference>
<evidence type="ECO:0000256" key="9">
    <source>
        <dbReference type="ARBA" id="ARBA00023136"/>
    </source>
</evidence>
<dbReference type="PANTHER" id="PTHR21248">
    <property type="entry name" value="CARDIOLIPIN SYNTHASE"/>
    <property type="match status" value="1"/>
</dbReference>
<dbReference type="CDD" id="cd09158">
    <property type="entry name" value="PLDc_EcCLS_like_2"/>
    <property type="match status" value="1"/>
</dbReference>
<dbReference type="InterPro" id="IPR001736">
    <property type="entry name" value="PLipase_D/transphosphatidylase"/>
</dbReference>
<keyword evidence="9 13" id="KW-0472">Membrane</keyword>
<accession>A0A7W4URC0</accession>
<dbReference type="NCBIfam" id="TIGR04265">
    <property type="entry name" value="bac_cardiolipin"/>
    <property type="match status" value="1"/>
</dbReference>
<evidence type="ECO:0000259" key="14">
    <source>
        <dbReference type="PROSITE" id="PS50035"/>
    </source>
</evidence>
<dbReference type="EC" id="2.7.8.-" evidence="12"/>
<dbReference type="AlphaFoldDB" id="A0A7W4URC0"/>
<evidence type="ECO:0000256" key="4">
    <source>
        <dbReference type="ARBA" id="ARBA00022679"/>
    </source>
</evidence>
<protein>
    <recommendedName>
        <fullName evidence="12">Cardiolipin synthase</fullName>
        <ecNumber evidence="12">2.7.8.-</ecNumber>
    </recommendedName>
</protein>
<keyword evidence="4 15" id="KW-0808">Transferase</keyword>
<feature type="domain" description="PLD phosphodiesterase" evidence="14">
    <location>
        <begin position="241"/>
        <end position="268"/>
    </location>
</feature>
<dbReference type="InterPro" id="IPR025202">
    <property type="entry name" value="PLD-like_dom"/>
</dbReference>
<evidence type="ECO:0000256" key="5">
    <source>
        <dbReference type="ARBA" id="ARBA00022692"/>
    </source>
</evidence>
<dbReference type="SUPFAM" id="SSF56024">
    <property type="entry name" value="Phospholipase D/nuclease"/>
    <property type="match status" value="2"/>
</dbReference>
<evidence type="ECO:0000256" key="1">
    <source>
        <dbReference type="ARBA" id="ARBA00004651"/>
    </source>
</evidence>
<dbReference type="Proteomes" id="UP000545286">
    <property type="component" value="Unassembled WGS sequence"/>
</dbReference>
<comment type="caution">
    <text evidence="15">The sequence shown here is derived from an EMBL/GenBank/DDBJ whole genome shotgun (WGS) entry which is preliminary data.</text>
</comment>
<keyword evidence="8" id="KW-0443">Lipid metabolism</keyword>
<dbReference type="GO" id="GO:0005886">
    <property type="term" value="C:plasma membrane"/>
    <property type="evidence" value="ECO:0007669"/>
    <property type="project" value="UniProtKB-SubCell"/>
</dbReference>
<feature type="transmembrane region" description="Helical" evidence="13">
    <location>
        <begin position="60"/>
        <end position="81"/>
    </location>
</feature>
<evidence type="ECO:0000256" key="2">
    <source>
        <dbReference type="ARBA" id="ARBA00022475"/>
    </source>
</evidence>
<evidence type="ECO:0000256" key="6">
    <source>
        <dbReference type="ARBA" id="ARBA00022737"/>
    </source>
</evidence>